<evidence type="ECO:0000313" key="2">
    <source>
        <dbReference type="EMBL" id="KAL0911328.1"/>
    </source>
</evidence>
<feature type="compositionally biased region" description="Polar residues" evidence="1">
    <location>
        <begin position="60"/>
        <end position="76"/>
    </location>
</feature>
<evidence type="ECO:0000313" key="3">
    <source>
        <dbReference type="Proteomes" id="UP001552299"/>
    </source>
</evidence>
<sequence length="160" mass="17455">MTQLSEIPEGSGDSIKIGTVGTIGSLMSQELNSMSTTQVASSYQKKILATPLSVPCADASKTTQPNKILANEASSSNKHKAHHLSTSQKPMQKPLKNGQRAPIPTNEEVQTDKKTRRNKNSKKGHTYIVEVVDIKCNNPMSSRLKKLGFTKLSETIARCF</sequence>
<dbReference type="PANTHER" id="PTHR36405:SF1">
    <property type="entry name" value="OS07G0520600 PROTEIN"/>
    <property type="match status" value="1"/>
</dbReference>
<dbReference type="Proteomes" id="UP001552299">
    <property type="component" value="Unassembled WGS sequence"/>
</dbReference>
<reference evidence="2 3" key="1">
    <citation type="journal article" date="2024" name="Plant Biotechnol. J.">
        <title>Dendrobium thyrsiflorum genome and its molecular insights into genes involved in important horticultural traits.</title>
        <authorList>
            <person name="Chen B."/>
            <person name="Wang J.Y."/>
            <person name="Zheng P.J."/>
            <person name="Li K.L."/>
            <person name="Liang Y.M."/>
            <person name="Chen X.F."/>
            <person name="Zhang C."/>
            <person name="Zhao X."/>
            <person name="He X."/>
            <person name="Zhang G.Q."/>
            <person name="Liu Z.J."/>
            <person name="Xu Q."/>
        </authorList>
    </citation>
    <scope>NUCLEOTIDE SEQUENCE [LARGE SCALE GENOMIC DNA]</scope>
    <source>
        <strain evidence="2">GZMU011</strain>
    </source>
</reference>
<feature type="region of interest" description="Disordered" evidence="1">
    <location>
        <begin position="56"/>
        <end position="124"/>
    </location>
</feature>
<name>A0ABD0UF50_DENTH</name>
<feature type="compositionally biased region" description="Basic residues" evidence="1">
    <location>
        <begin position="114"/>
        <end position="124"/>
    </location>
</feature>
<organism evidence="2 3">
    <name type="scientific">Dendrobium thyrsiflorum</name>
    <name type="common">Pinecone-like raceme dendrobium</name>
    <name type="synonym">Orchid</name>
    <dbReference type="NCBI Taxonomy" id="117978"/>
    <lineage>
        <taxon>Eukaryota</taxon>
        <taxon>Viridiplantae</taxon>
        <taxon>Streptophyta</taxon>
        <taxon>Embryophyta</taxon>
        <taxon>Tracheophyta</taxon>
        <taxon>Spermatophyta</taxon>
        <taxon>Magnoliopsida</taxon>
        <taxon>Liliopsida</taxon>
        <taxon>Asparagales</taxon>
        <taxon>Orchidaceae</taxon>
        <taxon>Epidendroideae</taxon>
        <taxon>Malaxideae</taxon>
        <taxon>Dendrobiinae</taxon>
        <taxon>Dendrobium</taxon>
    </lineage>
</organism>
<dbReference type="PANTHER" id="PTHR36405">
    <property type="entry name" value="BNAA10G09140D PROTEIN"/>
    <property type="match status" value="1"/>
</dbReference>
<proteinExistence type="predicted"/>
<evidence type="ECO:0000256" key="1">
    <source>
        <dbReference type="SAM" id="MobiDB-lite"/>
    </source>
</evidence>
<dbReference type="EMBL" id="JANQDX010000015">
    <property type="protein sequence ID" value="KAL0911328.1"/>
    <property type="molecule type" value="Genomic_DNA"/>
</dbReference>
<accession>A0ABD0UF50</accession>
<protein>
    <submittedName>
        <fullName evidence="2">Uncharacterized protein</fullName>
    </submittedName>
</protein>
<gene>
    <name evidence="2" type="ORF">M5K25_019461</name>
</gene>
<dbReference type="AlphaFoldDB" id="A0ABD0UF50"/>
<keyword evidence="3" id="KW-1185">Reference proteome</keyword>
<comment type="caution">
    <text evidence="2">The sequence shown here is derived from an EMBL/GenBank/DDBJ whole genome shotgun (WGS) entry which is preliminary data.</text>
</comment>